<dbReference type="Proteomes" id="UP000606921">
    <property type="component" value="Unassembled WGS sequence"/>
</dbReference>
<sequence length="68" mass="7770">MASTSASTHHVSGWGLRSVTRPLIRLASRVQTEWRHRQTERLLESLPSDIRKDIGWPATDGSHETRIH</sequence>
<comment type="caution">
    <text evidence="1">The sequence shown here is derived from an EMBL/GenBank/DDBJ whole genome shotgun (WGS) entry which is preliminary data.</text>
</comment>
<evidence type="ECO:0000313" key="2">
    <source>
        <dbReference type="Proteomes" id="UP000606921"/>
    </source>
</evidence>
<accession>A0ABM8PCB0</accession>
<dbReference type="RefSeq" id="WP_142590731.1">
    <property type="nucleotide sequence ID" value="NZ_CABFWF030000001.1"/>
</dbReference>
<dbReference type="EMBL" id="CABFWF030000001">
    <property type="protein sequence ID" value="CAD7023027.1"/>
    <property type="molecule type" value="Genomic_DNA"/>
</dbReference>
<protein>
    <recommendedName>
        <fullName evidence="3">DUF1127 domain-containing protein</fullName>
    </recommendedName>
</protein>
<evidence type="ECO:0008006" key="3">
    <source>
        <dbReference type="Google" id="ProtNLM"/>
    </source>
</evidence>
<organism evidence="1 2">
    <name type="scientific">Pseudorhizobium endolithicum</name>
    <dbReference type="NCBI Taxonomy" id="1191678"/>
    <lineage>
        <taxon>Bacteria</taxon>
        <taxon>Pseudomonadati</taxon>
        <taxon>Pseudomonadota</taxon>
        <taxon>Alphaproteobacteria</taxon>
        <taxon>Hyphomicrobiales</taxon>
        <taxon>Rhizobiaceae</taxon>
        <taxon>Rhizobium/Agrobacterium group</taxon>
        <taxon>Pseudorhizobium</taxon>
    </lineage>
</organism>
<proteinExistence type="predicted"/>
<gene>
    <name evidence="1" type="ORF">REJC140_00069</name>
</gene>
<name>A0ABM8PCB0_9HYPH</name>
<keyword evidence="2" id="KW-1185">Reference proteome</keyword>
<reference evidence="1 2" key="1">
    <citation type="submission" date="2020-11" db="EMBL/GenBank/DDBJ databases">
        <authorList>
            <person name="Lassalle F."/>
        </authorList>
    </citation>
    <scope>NUCLEOTIDE SEQUENCE [LARGE SCALE GENOMIC DNA]</scope>
    <source>
        <strain evidence="1 2">JC140</strain>
    </source>
</reference>
<evidence type="ECO:0000313" key="1">
    <source>
        <dbReference type="EMBL" id="CAD7023027.1"/>
    </source>
</evidence>